<sequence length="457" mass="47376">MASRKDQLQSYQFLVQRFVSALIMRETDPAQVPFRRLAGAAFASVMVAVLALAGVGIYGLLRPGGDKSWQSGRAIVVEKETGTKFVVRDGVLHPVANYVSAVLIQGSTKTDSVGRSSLVGYPRGARLGIADAPDSLPAANQLLDGPWSLCMQPQKDDAPVSVLGVGITPQGGHELKQKAVVAQERGSGDAWLITNGRRFPITDQEAVLPALGLNSQPQLPVSEAWLGGLPSGDALGPLDLANIGAPTAARADARVGQVFVAESAAYTVATADELLAVTPLQAAIQLADDATEAAYPDGEPVALEIPANEAPQPKEPDTRPEAPPATAPTGDSDIRATSATCAAFSGAAGNPKIVVDSEPLASSTVTSASAEDAVLVDRVALEPGRAALVRALPTPNADSGTLYLISDDKRRHPLSSAEVAAVLGYRDVRPVDLPAALVERLPVGSELDPKAATRPVT</sequence>
<evidence type="ECO:0000256" key="2">
    <source>
        <dbReference type="SAM" id="Phobius"/>
    </source>
</evidence>
<feature type="transmembrane region" description="Helical" evidence="2">
    <location>
        <begin position="37"/>
        <end position="61"/>
    </location>
</feature>
<proteinExistence type="predicted"/>
<keyword evidence="2" id="KW-0812">Transmembrane</keyword>
<feature type="region of interest" description="Disordered" evidence="1">
    <location>
        <begin position="308"/>
        <end position="335"/>
    </location>
</feature>
<protein>
    <submittedName>
        <fullName evidence="3">Type VII secretion protein EccB</fullName>
    </submittedName>
</protein>
<dbReference type="STRING" id="134849.SAMN05443668_102641"/>
<accession>A0A1M7NHV3</accession>
<keyword evidence="2" id="KW-1133">Transmembrane helix</keyword>
<evidence type="ECO:0000313" key="3">
    <source>
        <dbReference type="EMBL" id="SHN03340.1"/>
    </source>
</evidence>
<dbReference type="OrthoDB" id="3847604at2"/>
<keyword evidence="4" id="KW-1185">Reference proteome</keyword>
<dbReference type="RefSeq" id="WP_073254636.1">
    <property type="nucleotide sequence ID" value="NZ_FRCS01000002.1"/>
</dbReference>
<dbReference type="GO" id="GO:0005576">
    <property type="term" value="C:extracellular region"/>
    <property type="evidence" value="ECO:0007669"/>
    <property type="project" value="TreeGrafter"/>
</dbReference>
<dbReference type="InterPro" id="IPR007795">
    <property type="entry name" value="T7SS_EccB"/>
</dbReference>
<dbReference type="EMBL" id="FRCS01000002">
    <property type="protein sequence ID" value="SHN03340.1"/>
    <property type="molecule type" value="Genomic_DNA"/>
</dbReference>
<keyword evidence="2" id="KW-0472">Membrane</keyword>
<dbReference type="Proteomes" id="UP000184440">
    <property type="component" value="Unassembled WGS sequence"/>
</dbReference>
<dbReference type="PANTHER" id="PTHR40765:SF2">
    <property type="entry name" value="ESX-2 SECRETION SYSTEM ATPASE ECCB2"/>
    <property type="match status" value="1"/>
</dbReference>
<dbReference type="InterPro" id="IPR044857">
    <property type="entry name" value="T7SS_EccB_R1"/>
</dbReference>
<name>A0A1M7NHV3_9ACTN</name>
<evidence type="ECO:0000313" key="4">
    <source>
        <dbReference type="Proteomes" id="UP000184440"/>
    </source>
</evidence>
<dbReference type="AlphaFoldDB" id="A0A1M7NHV3"/>
<dbReference type="PANTHER" id="PTHR40765">
    <property type="entry name" value="ESX-2 SECRETION SYSTEM ATPASE ECCB2"/>
    <property type="match status" value="1"/>
</dbReference>
<dbReference type="NCBIfam" id="TIGR03919">
    <property type="entry name" value="T7SS_EccB"/>
    <property type="match status" value="1"/>
</dbReference>
<dbReference type="Gene3D" id="3.30.2390.20">
    <property type="entry name" value="Type VII secretion system EccB, repeat 1 domain"/>
    <property type="match status" value="1"/>
</dbReference>
<evidence type="ECO:0000256" key="1">
    <source>
        <dbReference type="SAM" id="MobiDB-lite"/>
    </source>
</evidence>
<organism evidence="3 4">
    <name type="scientific">Cryptosporangium aurantiacum</name>
    <dbReference type="NCBI Taxonomy" id="134849"/>
    <lineage>
        <taxon>Bacteria</taxon>
        <taxon>Bacillati</taxon>
        <taxon>Actinomycetota</taxon>
        <taxon>Actinomycetes</taxon>
        <taxon>Cryptosporangiales</taxon>
        <taxon>Cryptosporangiaceae</taxon>
        <taxon>Cryptosporangium</taxon>
    </lineage>
</organism>
<gene>
    <name evidence="3" type="ORF">SAMN05443668_102641</name>
</gene>
<dbReference type="Pfam" id="PF05108">
    <property type="entry name" value="T7SS_ESX1_EccB"/>
    <property type="match status" value="1"/>
</dbReference>
<reference evidence="3 4" key="1">
    <citation type="submission" date="2016-11" db="EMBL/GenBank/DDBJ databases">
        <authorList>
            <person name="Jaros S."/>
            <person name="Januszkiewicz K."/>
            <person name="Wedrychowicz H."/>
        </authorList>
    </citation>
    <scope>NUCLEOTIDE SEQUENCE [LARGE SCALE GENOMIC DNA]</scope>
    <source>
        <strain evidence="3 4">DSM 46144</strain>
    </source>
</reference>